<dbReference type="RefSeq" id="WP_053247416.1">
    <property type="nucleotide sequence ID" value="NZ_LGAP01000001.1"/>
</dbReference>
<organism evidence="1 2">
    <name type="scientific">Ensifer adhaerens</name>
    <name type="common">Sinorhizobium morelense</name>
    <dbReference type="NCBI Taxonomy" id="106592"/>
    <lineage>
        <taxon>Bacteria</taxon>
        <taxon>Pseudomonadati</taxon>
        <taxon>Pseudomonadota</taxon>
        <taxon>Alphaproteobacteria</taxon>
        <taxon>Hyphomicrobiales</taxon>
        <taxon>Rhizobiaceae</taxon>
        <taxon>Sinorhizobium/Ensifer group</taxon>
        <taxon>Ensifer</taxon>
    </lineage>
</organism>
<proteinExistence type="predicted"/>
<dbReference type="Proteomes" id="UP000037425">
    <property type="component" value="Unassembled WGS sequence"/>
</dbReference>
<dbReference type="AlphaFoldDB" id="A0A0L8C6U3"/>
<comment type="caution">
    <text evidence="1">The sequence shown here is derived from an EMBL/GenBank/DDBJ whole genome shotgun (WGS) entry which is preliminary data.</text>
</comment>
<dbReference type="PATRIC" id="fig|106592.7.peg.785"/>
<sequence>MKKLIRILLTIVVAATAVLGFRWYQYVDNKESPFDEVGIALNAAMPGPINHWGCDRLKLTFGNGLPPHGCATVDGAKWK</sequence>
<dbReference type="EMBL" id="LGAP01000001">
    <property type="protein sequence ID" value="KOF22620.1"/>
    <property type="molecule type" value="Genomic_DNA"/>
</dbReference>
<gene>
    <name evidence="1" type="ORF">AC244_03685</name>
</gene>
<reference evidence="2" key="1">
    <citation type="submission" date="2015-07" db="EMBL/GenBank/DDBJ databases">
        <title>Whole genome sequence of an Ensifer adhaerens strain isolated from a cave pool in the Wind Cave National Park.</title>
        <authorList>
            <person name="Eng W.W.H."/>
            <person name="Gan H.M."/>
            <person name="Barton H.A."/>
            <person name="Savka M.A."/>
        </authorList>
    </citation>
    <scope>NUCLEOTIDE SEQUENCE [LARGE SCALE GENOMIC DNA]</scope>
    <source>
        <strain evidence="2">SD006</strain>
    </source>
</reference>
<accession>A0A0L8C6U3</accession>
<evidence type="ECO:0000313" key="1">
    <source>
        <dbReference type="EMBL" id="KOF22620.1"/>
    </source>
</evidence>
<evidence type="ECO:0000313" key="2">
    <source>
        <dbReference type="Proteomes" id="UP000037425"/>
    </source>
</evidence>
<protein>
    <submittedName>
        <fullName evidence="1">Uncharacterized protein</fullName>
    </submittedName>
</protein>
<dbReference type="OrthoDB" id="8478544at2"/>
<name>A0A0L8C6U3_ENSAD</name>